<dbReference type="InterPro" id="IPR010127">
    <property type="entry name" value="Phasin_subfam-1"/>
</dbReference>
<comment type="caution">
    <text evidence="3">The sequence shown here is derived from an EMBL/GenBank/DDBJ whole genome shotgun (WGS) entry which is preliminary data.</text>
</comment>
<proteinExistence type="predicted"/>
<dbReference type="Pfam" id="PF09361">
    <property type="entry name" value="Phasin_2"/>
    <property type="match status" value="1"/>
</dbReference>
<feature type="domain" description="Phasin" evidence="2">
    <location>
        <begin position="181"/>
        <end position="278"/>
    </location>
</feature>
<dbReference type="EMBL" id="QRBB01000001">
    <property type="protein sequence ID" value="RDS76318.1"/>
    <property type="molecule type" value="Genomic_DNA"/>
</dbReference>
<feature type="compositionally biased region" description="Low complexity" evidence="1">
    <location>
        <begin position="50"/>
        <end position="97"/>
    </location>
</feature>
<dbReference type="InterPro" id="IPR018968">
    <property type="entry name" value="Phasin"/>
</dbReference>
<reference evidence="3 4" key="1">
    <citation type="submission" date="2018-07" db="EMBL/GenBank/DDBJ databases">
        <title>Erythrobacter nanhaiensis sp. nov., a novel member of the genus Erythrobacter isolated from the South China Sea.</title>
        <authorList>
            <person name="Chen X."/>
            <person name="Liu J."/>
        </authorList>
    </citation>
    <scope>NUCLEOTIDE SEQUENCE [LARGE SCALE GENOMIC DNA]</scope>
    <source>
        <strain evidence="3 4">S-5</strain>
    </source>
</reference>
<feature type="compositionally biased region" description="Basic and acidic residues" evidence="1">
    <location>
        <begin position="1"/>
        <end position="10"/>
    </location>
</feature>
<dbReference type="AlphaFoldDB" id="A0A395LHC1"/>
<evidence type="ECO:0000259" key="2">
    <source>
        <dbReference type="Pfam" id="PF09361"/>
    </source>
</evidence>
<name>A0A395LHC1_9SPHN</name>
<organism evidence="3 4">
    <name type="scientific">Alteriqipengyuania lutimaris</name>
    <dbReference type="NCBI Taxonomy" id="1538146"/>
    <lineage>
        <taxon>Bacteria</taxon>
        <taxon>Pseudomonadati</taxon>
        <taxon>Pseudomonadota</taxon>
        <taxon>Alphaproteobacteria</taxon>
        <taxon>Sphingomonadales</taxon>
        <taxon>Erythrobacteraceae</taxon>
        <taxon>Alteriqipengyuania</taxon>
    </lineage>
</organism>
<evidence type="ECO:0000256" key="1">
    <source>
        <dbReference type="SAM" id="MobiDB-lite"/>
    </source>
</evidence>
<dbReference type="RefSeq" id="WP_115490552.1">
    <property type="nucleotide sequence ID" value="NZ_JACHWW010000001.1"/>
</dbReference>
<feature type="compositionally biased region" description="Low complexity" evidence="1">
    <location>
        <begin position="116"/>
        <end position="131"/>
    </location>
</feature>
<protein>
    <submittedName>
        <fullName evidence="3">Phasin family protein</fullName>
    </submittedName>
</protein>
<accession>A0A395LHC1</accession>
<dbReference type="Proteomes" id="UP000254101">
    <property type="component" value="Unassembled WGS sequence"/>
</dbReference>
<feature type="region of interest" description="Disordered" evidence="1">
    <location>
        <begin position="1"/>
        <end position="145"/>
    </location>
</feature>
<dbReference type="OrthoDB" id="8479795at2"/>
<gene>
    <name evidence="3" type="ORF">DL238_00940</name>
</gene>
<sequence>MADQTTDKGDAAAQKAYETAVAAQSDKPKSDSKPASTQGANTPAAKEETAPAAKPAKTEAVVSKTATPAKASTKSKPAAAKKAVAKAPAKTASSKKVGPAKRKAPAKTKAVETKATKTSTPAKSAARTSTPKTEQTPKTKDTTMATTTESKTANVASDMANEMQTRLAGMYEKGTEMTGEMVTFQRANAEAMAEASKILFTGMQDMTRTAVEESRKAADQLSEDARLMAAAKSPTELVKLQGDIMRRSFDNVVATSSKNTEAWIKLTNEAFAPLTSRMSEAVDKMNKLAA</sequence>
<evidence type="ECO:0000313" key="3">
    <source>
        <dbReference type="EMBL" id="RDS76318.1"/>
    </source>
</evidence>
<dbReference type="NCBIfam" id="TIGR01841">
    <property type="entry name" value="phasin"/>
    <property type="match status" value="1"/>
</dbReference>
<keyword evidence="4" id="KW-1185">Reference proteome</keyword>
<evidence type="ECO:0000313" key="4">
    <source>
        <dbReference type="Proteomes" id="UP000254101"/>
    </source>
</evidence>